<comment type="caution">
    <text evidence="8">The sequence shown here is derived from an EMBL/GenBank/DDBJ whole genome shotgun (WGS) entry which is preliminary data.</text>
</comment>
<dbReference type="GO" id="GO:0006364">
    <property type="term" value="P:rRNA processing"/>
    <property type="evidence" value="ECO:0007669"/>
    <property type="project" value="TreeGrafter"/>
</dbReference>
<dbReference type="PANTHER" id="PTHR13028:SF0">
    <property type="entry name" value="RRNA-PROCESSING PROTEIN EBP2-RELATED"/>
    <property type="match status" value="1"/>
</dbReference>
<name>A0A1C7NCX1_9FUNG</name>
<evidence type="ECO:0000256" key="1">
    <source>
        <dbReference type="ARBA" id="ARBA00004604"/>
    </source>
</evidence>
<feature type="region of interest" description="Disordered" evidence="7">
    <location>
        <begin position="194"/>
        <end position="261"/>
    </location>
</feature>
<evidence type="ECO:0000256" key="2">
    <source>
        <dbReference type="ARBA" id="ARBA00007336"/>
    </source>
</evidence>
<proteinExistence type="inferred from homology"/>
<dbReference type="EMBL" id="LUGH01000258">
    <property type="protein sequence ID" value="OBZ86945.1"/>
    <property type="molecule type" value="Genomic_DNA"/>
</dbReference>
<feature type="coiled-coil region" evidence="6">
    <location>
        <begin position="133"/>
        <end position="169"/>
    </location>
</feature>
<dbReference type="AlphaFoldDB" id="A0A1C7NCX1"/>
<feature type="compositionally biased region" description="Basic residues" evidence="7">
    <location>
        <begin position="246"/>
        <end position="261"/>
    </location>
</feature>
<evidence type="ECO:0000313" key="9">
    <source>
        <dbReference type="Proteomes" id="UP000093000"/>
    </source>
</evidence>
<dbReference type="InterPro" id="IPR008610">
    <property type="entry name" value="Ebp2"/>
</dbReference>
<evidence type="ECO:0000313" key="8">
    <source>
        <dbReference type="EMBL" id="OBZ86945.1"/>
    </source>
</evidence>
<reference evidence="8 9" key="1">
    <citation type="submission" date="2016-03" db="EMBL/GenBank/DDBJ databases">
        <title>Choanephora cucurbitarum.</title>
        <authorList>
            <person name="Min B."/>
            <person name="Park H."/>
            <person name="Park J.-H."/>
            <person name="Shin H.-D."/>
            <person name="Choi I.-G."/>
        </authorList>
    </citation>
    <scope>NUCLEOTIDE SEQUENCE [LARGE SCALE GENOMIC DNA]</scope>
    <source>
        <strain evidence="8 9">KUS-F28377</strain>
    </source>
</reference>
<sequence length="261" mass="30020">MEYQLDQLEKEPEWVRLEDLDEEDIDDEFGDMVIEQRLLVNNTDALERITEDLKLDLPWIEALTVTSKEPLQVADVFDDLAREEAFYQQALEAARIGRQLTEEAGAAFFKPDNFIAPMLKDDKQMEAVRQRLLEEAKDGNEDALRRLHIFNKEQKKQKMNERAKLLMRKKKDGAQVELEDDFNLDLDEAERLAAATNPEAAQGNRPAKNYTRDTKNAKYALGKRKREGQQGGANPAKKGMSLNKKSSLKRPGKAKRQSMRK</sequence>
<evidence type="ECO:0000256" key="6">
    <source>
        <dbReference type="SAM" id="Coils"/>
    </source>
</evidence>
<protein>
    <submittedName>
        <fullName evidence="8">Putative rRNA-processing protein ebp2</fullName>
    </submittedName>
</protein>
<dbReference type="STRING" id="101091.A0A1C7NCX1"/>
<keyword evidence="4 6" id="KW-0175">Coiled coil</keyword>
<dbReference type="GO" id="GO:0034399">
    <property type="term" value="C:nuclear periphery"/>
    <property type="evidence" value="ECO:0007669"/>
    <property type="project" value="TreeGrafter"/>
</dbReference>
<evidence type="ECO:0000256" key="7">
    <source>
        <dbReference type="SAM" id="MobiDB-lite"/>
    </source>
</evidence>
<dbReference type="InParanoid" id="A0A1C7NCX1"/>
<comment type="subcellular location">
    <subcellularLocation>
        <location evidence="1">Nucleus</location>
        <location evidence="1">Nucleolus</location>
    </subcellularLocation>
</comment>
<gene>
    <name evidence="8" type="primary">ebp2_0</name>
    <name evidence="8" type="ORF">A0J61_04997</name>
</gene>
<dbReference type="GO" id="GO:0030687">
    <property type="term" value="C:preribosome, large subunit precursor"/>
    <property type="evidence" value="ECO:0007669"/>
    <property type="project" value="TreeGrafter"/>
</dbReference>
<evidence type="ECO:0000256" key="5">
    <source>
        <dbReference type="ARBA" id="ARBA00023242"/>
    </source>
</evidence>
<comment type="similarity">
    <text evidence="2">Belongs to the EBP2 family.</text>
</comment>
<accession>A0A1C7NCX1</accession>
<keyword evidence="5" id="KW-0539">Nucleus</keyword>
<organism evidence="8 9">
    <name type="scientific">Choanephora cucurbitarum</name>
    <dbReference type="NCBI Taxonomy" id="101091"/>
    <lineage>
        <taxon>Eukaryota</taxon>
        <taxon>Fungi</taxon>
        <taxon>Fungi incertae sedis</taxon>
        <taxon>Mucoromycota</taxon>
        <taxon>Mucoromycotina</taxon>
        <taxon>Mucoromycetes</taxon>
        <taxon>Mucorales</taxon>
        <taxon>Mucorineae</taxon>
        <taxon>Choanephoraceae</taxon>
        <taxon>Choanephoroideae</taxon>
        <taxon>Choanephora</taxon>
    </lineage>
</organism>
<keyword evidence="9" id="KW-1185">Reference proteome</keyword>
<dbReference type="GO" id="GO:0005730">
    <property type="term" value="C:nucleolus"/>
    <property type="evidence" value="ECO:0007669"/>
    <property type="project" value="UniProtKB-SubCell"/>
</dbReference>
<keyword evidence="3" id="KW-0690">Ribosome biogenesis</keyword>
<dbReference type="GO" id="GO:0042273">
    <property type="term" value="P:ribosomal large subunit biogenesis"/>
    <property type="evidence" value="ECO:0007669"/>
    <property type="project" value="TreeGrafter"/>
</dbReference>
<dbReference type="Proteomes" id="UP000093000">
    <property type="component" value="Unassembled WGS sequence"/>
</dbReference>
<dbReference type="Pfam" id="PF05890">
    <property type="entry name" value="Ebp2"/>
    <property type="match status" value="1"/>
</dbReference>
<evidence type="ECO:0000256" key="3">
    <source>
        <dbReference type="ARBA" id="ARBA00022517"/>
    </source>
</evidence>
<evidence type="ECO:0000256" key="4">
    <source>
        <dbReference type="ARBA" id="ARBA00023054"/>
    </source>
</evidence>
<dbReference type="PANTHER" id="PTHR13028">
    <property type="entry name" value="RRNA PROCESSING PROTEIN EBNA1-BINDING PROTEIN-RELATED"/>
    <property type="match status" value="1"/>
</dbReference>
<dbReference type="OrthoDB" id="443772at2759"/>